<sequence length="109" mass="12433">LSEWISKLIIITGHSVLTVSSSNPASRLKILFLFASWNHNNAVGIENRTGEIYPIYWPTCHGFWKSAYKFCTTNFITNLYQAEIARDDKQKCKELWKKFEDAAASLSTG</sequence>
<organism evidence="1 2">
    <name type="scientific">Fasciola gigantica</name>
    <name type="common">Giant liver fluke</name>
    <dbReference type="NCBI Taxonomy" id="46835"/>
    <lineage>
        <taxon>Eukaryota</taxon>
        <taxon>Metazoa</taxon>
        <taxon>Spiralia</taxon>
        <taxon>Lophotrochozoa</taxon>
        <taxon>Platyhelminthes</taxon>
        <taxon>Trematoda</taxon>
        <taxon>Digenea</taxon>
        <taxon>Plagiorchiida</taxon>
        <taxon>Echinostomata</taxon>
        <taxon>Echinostomatoidea</taxon>
        <taxon>Fasciolidae</taxon>
        <taxon>Fasciola</taxon>
    </lineage>
</organism>
<accession>A0A504YBZ0</accession>
<dbReference type="Proteomes" id="UP000316759">
    <property type="component" value="Unassembled WGS sequence"/>
</dbReference>
<dbReference type="EMBL" id="SUNJ01011743">
    <property type="protein sequence ID" value="TPP58674.1"/>
    <property type="molecule type" value="Genomic_DNA"/>
</dbReference>
<gene>
    <name evidence="1" type="ORF">FGIG_11822</name>
</gene>
<dbReference type="AlphaFoldDB" id="A0A504YBZ0"/>
<evidence type="ECO:0000313" key="2">
    <source>
        <dbReference type="Proteomes" id="UP000316759"/>
    </source>
</evidence>
<name>A0A504YBZ0_FASGI</name>
<comment type="caution">
    <text evidence="1">The sequence shown here is derived from an EMBL/GenBank/DDBJ whole genome shotgun (WGS) entry which is preliminary data.</text>
</comment>
<proteinExistence type="predicted"/>
<evidence type="ECO:0000313" key="1">
    <source>
        <dbReference type="EMBL" id="TPP58674.1"/>
    </source>
</evidence>
<reference evidence="1 2" key="1">
    <citation type="submission" date="2019-04" db="EMBL/GenBank/DDBJ databases">
        <title>Annotation for the trematode Fasciola gigantica.</title>
        <authorList>
            <person name="Choi Y.-J."/>
        </authorList>
    </citation>
    <scope>NUCLEOTIDE SEQUENCE [LARGE SCALE GENOMIC DNA]</scope>
    <source>
        <strain evidence="1">Uganda_cow_1</strain>
    </source>
</reference>
<protein>
    <submittedName>
        <fullName evidence="1">Uncharacterized protein</fullName>
    </submittedName>
</protein>
<keyword evidence="2" id="KW-1185">Reference proteome</keyword>
<feature type="non-terminal residue" evidence="1">
    <location>
        <position position="1"/>
    </location>
</feature>